<dbReference type="PANTHER" id="PTHR43544:SF32">
    <property type="entry name" value="CHAIN DEHYDROGENASE, PUTATIVE (AFU_ORTHOLOGUE AFUA_5G01530)-RELATED"/>
    <property type="match status" value="1"/>
</dbReference>
<gene>
    <name evidence="2" type="ORF">DBZ36_00875</name>
</gene>
<dbReference type="AlphaFoldDB" id="A0A420ENG7"/>
<dbReference type="PANTHER" id="PTHR43544">
    <property type="entry name" value="SHORT-CHAIN DEHYDROGENASE/REDUCTASE"/>
    <property type="match status" value="1"/>
</dbReference>
<keyword evidence="3" id="KW-1185">Reference proteome</keyword>
<dbReference type="InterPro" id="IPR036291">
    <property type="entry name" value="NAD(P)-bd_dom_sf"/>
</dbReference>
<dbReference type="InterPro" id="IPR002347">
    <property type="entry name" value="SDR_fam"/>
</dbReference>
<sequence length="226" mass="24264">MRAKILVTGGNRGIGLAIATALAEQEYEVLLGCRDILEGVQAAANIRGSVFPVHLDLSNPVNLSLQVEKLLSIHPRIDGLVNNAGVLDKTQTSELNAAQMVSSMQVNCFAAHELMRQLVPLMNQRAYGRVVNVSSGWGSFNEGLQGPTAYSVSKAALNALTLSWSKSSEKGVLINSMCPGWVKTRMGGDDAELAPEEAAKTALWLINAEEDGPNGGFFRNQKAIDW</sequence>
<dbReference type="RefSeq" id="WP_120353033.1">
    <property type="nucleotide sequence ID" value="NZ_RAQO01000001.1"/>
</dbReference>
<dbReference type="Pfam" id="PF00106">
    <property type="entry name" value="adh_short"/>
    <property type="match status" value="1"/>
</dbReference>
<protein>
    <submittedName>
        <fullName evidence="2">SDR family NAD(P)-dependent oxidoreductase</fullName>
    </submittedName>
</protein>
<proteinExistence type="inferred from homology"/>
<dbReference type="Proteomes" id="UP000286482">
    <property type="component" value="Unassembled WGS sequence"/>
</dbReference>
<reference evidence="2 3" key="1">
    <citation type="submission" date="2018-09" db="EMBL/GenBank/DDBJ databases">
        <authorList>
            <person name="Wang Z."/>
        </authorList>
    </citation>
    <scope>NUCLEOTIDE SEQUENCE [LARGE SCALE GENOMIC DNA]</scope>
    <source>
        <strain evidence="2 3">ALS 81</strain>
    </source>
</reference>
<dbReference type="PRINTS" id="PR00081">
    <property type="entry name" value="GDHRDH"/>
</dbReference>
<evidence type="ECO:0000256" key="1">
    <source>
        <dbReference type="RuleBase" id="RU000363"/>
    </source>
</evidence>
<organism evidence="2 3">
    <name type="scientific">Alginatibacterium sediminis</name>
    <dbReference type="NCBI Taxonomy" id="2164068"/>
    <lineage>
        <taxon>Bacteria</taxon>
        <taxon>Pseudomonadati</taxon>
        <taxon>Pseudomonadota</taxon>
        <taxon>Gammaproteobacteria</taxon>
        <taxon>Alteromonadales</taxon>
        <taxon>Alteromonadaceae</taxon>
        <taxon>Alginatibacterium</taxon>
    </lineage>
</organism>
<comment type="similarity">
    <text evidence="1">Belongs to the short-chain dehydrogenases/reductases (SDR) family.</text>
</comment>
<name>A0A420ENG7_9ALTE</name>
<dbReference type="PRINTS" id="PR00080">
    <property type="entry name" value="SDRFAMILY"/>
</dbReference>
<dbReference type="Gene3D" id="3.40.50.720">
    <property type="entry name" value="NAD(P)-binding Rossmann-like Domain"/>
    <property type="match status" value="1"/>
</dbReference>
<dbReference type="OrthoDB" id="5786478at2"/>
<dbReference type="GO" id="GO:0005737">
    <property type="term" value="C:cytoplasm"/>
    <property type="evidence" value="ECO:0007669"/>
    <property type="project" value="TreeGrafter"/>
</dbReference>
<dbReference type="GO" id="GO:0016491">
    <property type="term" value="F:oxidoreductase activity"/>
    <property type="evidence" value="ECO:0007669"/>
    <property type="project" value="TreeGrafter"/>
</dbReference>
<dbReference type="InterPro" id="IPR051468">
    <property type="entry name" value="Fungal_SecMetab_SDRs"/>
</dbReference>
<evidence type="ECO:0000313" key="3">
    <source>
        <dbReference type="Proteomes" id="UP000286482"/>
    </source>
</evidence>
<evidence type="ECO:0000313" key="2">
    <source>
        <dbReference type="EMBL" id="RKF22230.1"/>
    </source>
</evidence>
<dbReference type="GO" id="GO:0019748">
    <property type="term" value="P:secondary metabolic process"/>
    <property type="evidence" value="ECO:0007669"/>
    <property type="project" value="TreeGrafter"/>
</dbReference>
<comment type="caution">
    <text evidence="2">The sequence shown here is derived from an EMBL/GenBank/DDBJ whole genome shotgun (WGS) entry which is preliminary data.</text>
</comment>
<dbReference type="SUPFAM" id="SSF51735">
    <property type="entry name" value="NAD(P)-binding Rossmann-fold domains"/>
    <property type="match status" value="1"/>
</dbReference>
<dbReference type="EMBL" id="RAQO01000001">
    <property type="protein sequence ID" value="RKF22230.1"/>
    <property type="molecule type" value="Genomic_DNA"/>
</dbReference>
<accession>A0A420ENG7</accession>